<organism evidence="1 2">
    <name type="scientific">Microbacterium pumilum</name>
    <dbReference type="NCBI Taxonomy" id="344165"/>
    <lineage>
        <taxon>Bacteria</taxon>
        <taxon>Bacillati</taxon>
        <taxon>Actinomycetota</taxon>
        <taxon>Actinomycetes</taxon>
        <taxon>Micrococcales</taxon>
        <taxon>Microbacteriaceae</taxon>
        <taxon>Microbacterium</taxon>
    </lineage>
</organism>
<dbReference type="EMBL" id="BAAAOH010000001">
    <property type="protein sequence ID" value="GAA1989673.1"/>
    <property type="molecule type" value="Genomic_DNA"/>
</dbReference>
<reference evidence="1 2" key="1">
    <citation type="journal article" date="2019" name="Int. J. Syst. Evol. Microbiol.">
        <title>The Global Catalogue of Microorganisms (GCM) 10K type strain sequencing project: providing services to taxonomists for standard genome sequencing and annotation.</title>
        <authorList>
            <consortium name="The Broad Institute Genomics Platform"/>
            <consortium name="The Broad Institute Genome Sequencing Center for Infectious Disease"/>
            <person name="Wu L."/>
            <person name="Ma J."/>
        </authorList>
    </citation>
    <scope>NUCLEOTIDE SEQUENCE [LARGE SCALE GENOMIC DNA]</scope>
    <source>
        <strain evidence="1 2">JCM 14902</strain>
    </source>
</reference>
<dbReference type="RefSeq" id="WP_344062932.1">
    <property type="nucleotide sequence ID" value="NZ_BAAAOH010000001.1"/>
</dbReference>
<evidence type="ECO:0000313" key="1">
    <source>
        <dbReference type="EMBL" id="GAA1989673.1"/>
    </source>
</evidence>
<evidence type="ECO:0000313" key="2">
    <source>
        <dbReference type="Proteomes" id="UP001500326"/>
    </source>
</evidence>
<protein>
    <submittedName>
        <fullName evidence="1">Uncharacterized protein</fullName>
    </submittedName>
</protein>
<name>A0ABN2SNG6_9MICO</name>
<comment type="caution">
    <text evidence="1">The sequence shown here is derived from an EMBL/GenBank/DDBJ whole genome shotgun (WGS) entry which is preliminary data.</text>
</comment>
<gene>
    <name evidence="1" type="ORF">GCM10009777_26130</name>
</gene>
<proteinExistence type="predicted"/>
<sequence>MTVDESPLDDLDQRAAAFAQEVQDTLAGVLPGTFQIVSISHGGRYVVRPAGDQPAKQHIPLYVDGQKLATLGVQNYLGLDSSGTFLKTWRSKIAVHSTLDRTPLVRQEFDAEISEGAPLAHWHVHADRGSLSHLLGRAHAVRGDVVRKPHDMSSLHFPVGGERFRPCLEDVLEFLVREFGIDSKPGWETVIKAGRARWRRTQLRSTVRDLQDEAAEVLRRHGWSVEPPESDRSEGNGVLHRW</sequence>
<dbReference type="Proteomes" id="UP001500326">
    <property type="component" value="Unassembled WGS sequence"/>
</dbReference>
<accession>A0ABN2SNG6</accession>
<keyword evidence="2" id="KW-1185">Reference proteome</keyword>